<sequence length="336" mass="36871">MLCIIAGHFGIVTANRFVYTFHVPLFFLISGYFLSTRLDLKTFVKKKVRQLIVPYYVTGLTIIVFAGIINTILGADLQSVTADAGSIFGALLWGAGTPHTDPMVIRQIGLLWFLWALFFSLIIVRVALSFKYPGLIVAGVALVGVVSARFVWLPLSIQPGMLASFFVYLGYWAKQKDVLSRTPSPSLVIGLTLLWAFCIAKQITIGVVSCDLGGSLIRSAICLVDSIGASYLIILLCKSVEKHLRPLARFLNMVGQTTLVIMCFHAISDFTFPNYLLYEAMGQLGASMPVMHIVVVALNMGWALLGLAITLKCPPLKKLFQIEKLNPLPASSQQPR</sequence>
<dbReference type="EMBL" id="JAGZSV010000128">
    <property type="protein sequence ID" value="MBS6941180.1"/>
    <property type="molecule type" value="Genomic_DNA"/>
</dbReference>
<evidence type="ECO:0000256" key="1">
    <source>
        <dbReference type="SAM" id="Phobius"/>
    </source>
</evidence>
<protein>
    <submittedName>
        <fullName evidence="3">Acyltransferase family protein</fullName>
    </submittedName>
</protein>
<feature type="transmembrane region" description="Helical" evidence="1">
    <location>
        <begin position="157"/>
        <end position="173"/>
    </location>
</feature>
<feature type="transmembrane region" description="Helical" evidence="1">
    <location>
        <begin position="216"/>
        <end position="237"/>
    </location>
</feature>
<proteinExistence type="predicted"/>
<feature type="domain" description="Acyltransferase 3" evidence="2">
    <location>
        <begin position="1"/>
        <end position="279"/>
    </location>
</feature>
<dbReference type="PANTHER" id="PTHR37312">
    <property type="entry name" value="MEMBRANE-BOUND ACYLTRANSFERASE YKRP-RELATED"/>
    <property type="match status" value="1"/>
</dbReference>
<evidence type="ECO:0000313" key="4">
    <source>
        <dbReference type="Proteomes" id="UP000727506"/>
    </source>
</evidence>
<organism evidence="3 4">
    <name type="scientific">Slackia piriformis</name>
    <dbReference type="NCBI Taxonomy" id="626934"/>
    <lineage>
        <taxon>Bacteria</taxon>
        <taxon>Bacillati</taxon>
        <taxon>Actinomycetota</taxon>
        <taxon>Coriobacteriia</taxon>
        <taxon>Eggerthellales</taxon>
        <taxon>Eggerthellaceae</taxon>
        <taxon>Slackia</taxon>
    </lineage>
</organism>
<dbReference type="Pfam" id="PF01757">
    <property type="entry name" value="Acyl_transf_3"/>
    <property type="match status" value="1"/>
</dbReference>
<evidence type="ECO:0000313" key="3">
    <source>
        <dbReference type="EMBL" id="MBS6941180.1"/>
    </source>
</evidence>
<feature type="transmembrane region" description="Helical" evidence="1">
    <location>
        <begin position="288"/>
        <end position="311"/>
    </location>
</feature>
<dbReference type="InterPro" id="IPR002656">
    <property type="entry name" value="Acyl_transf_3_dom"/>
</dbReference>
<dbReference type="PANTHER" id="PTHR37312:SF1">
    <property type="entry name" value="MEMBRANE-BOUND ACYLTRANSFERASE YKRP-RELATED"/>
    <property type="match status" value="1"/>
</dbReference>
<accession>A0A943V1L7</accession>
<feature type="transmembrane region" description="Helical" evidence="1">
    <location>
        <begin position="108"/>
        <end position="128"/>
    </location>
</feature>
<dbReference type="GO" id="GO:0016747">
    <property type="term" value="F:acyltransferase activity, transferring groups other than amino-acyl groups"/>
    <property type="evidence" value="ECO:0007669"/>
    <property type="project" value="InterPro"/>
</dbReference>
<feature type="transmembrane region" description="Helical" evidence="1">
    <location>
        <begin position="249"/>
        <end position="268"/>
    </location>
</feature>
<name>A0A943V1L7_9ACTN</name>
<feature type="transmembrane region" description="Helical" evidence="1">
    <location>
        <begin position="17"/>
        <end position="34"/>
    </location>
</feature>
<reference evidence="3" key="1">
    <citation type="submission" date="2021-02" db="EMBL/GenBank/DDBJ databases">
        <title>Infant gut strain persistence is associated with maternal origin, phylogeny, and functional potential including surface adhesion and iron acquisition.</title>
        <authorList>
            <person name="Lou Y.C."/>
        </authorList>
    </citation>
    <scope>NUCLEOTIDE SEQUENCE</scope>
    <source>
        <strain evidence="3">L2_039_000G1_dasL2_039_000G1_concoct_11</strain>
    </source>
</reference>
<evidence type="ECO:0000259" key="2">
    <source>
        <dbReference type="Pfam" id="PF01757"/>
    </source>
</evidence>
<dbReference type="AlphaFoldDB" id="A0A943V1L7"/>
<keyword evidence="1" id="KW-0812">Transmembrane</keyword>
<gene>
    <name evidence="3" type="ORF">KH142_06860</name>
</gene>
<dbReference type="InterPro" id="IPR052734">
    <property type="entry name" value="Nod_factor_acetyltransferase"/>
</dbReference>
<keyword evidence="1" id="KW-0472">Membrane</keyword>
<dbReference type="Proteomes" id="UP000727506">
    <property type="component" value="Unassembled WGS sequence"/>
</dbReference>
<keyword evidence="3" id="KW-0808">Transferase</keyword>
<comment type="caution">
    <text evidence="3">The sequence shown here is derived from an EMBL/GenBank/DDBJ whole genome shotgun (WGS) entry which is preliminary data.</text>
</comment>
<feature type="transmembrane region" description="Helical" evidence="1">
    <location>
        <begin position="185"/>
        <end position="204"/>
    </location>
</feature>
<keyword evidence="3" id="KW-0012">Acyltransferase</keyword>
<keyword evidence="1" id="KW-1133">Transmembrane helix</keyword>
<feature type="transmembrane region" description="Helical" evidence="1">
    <location>
        <begin position="55"/>
        <end position="73"/>
    </location>
</feature>